<dbReference type="Pfam" id="PF13499">
    <property type="entry name" value="EF-hand_7"/>
    <property type="match status" value="1"/>
</dbReference>
<evidence type="ECO:0000313" key="4">
    <source>
        <dbReference type="EMBL" id="CAF0758295.1"/>
    </source>
</evidence>
<protein>
    <recommendedName>
        <fullName evidence="3">EF-hand domain-containing protein</fullName>
    </recommendedName>
</protein>
<feature type="region of interest" description="Disordered" evidence="2">
    <location>
        <begin position="16"/>
        <end position="55"/>
    </location>
</feature>
<evidence type="ECO:0000313" key="5">
    <source>
        <dbReference type="Proteomes" id="UP000663879"/>
    </source>
</evidence>
<dbReference type="InterPro" id="IPR011992">
    <property type="entry name" value="EF-hand-dom_pair"/>
</dbReference>
<gene>
    <name evidence="4" type="ORF">OXX778_LOCUS4293</name>
</gene>
<reference evidence="4" key="1">
    <citation type="submission" date="2021-02" db="EMBL/GenBank/DDBJ databases">
        <authorList>
            <person name="Nowell W R."/>
        </authorList>
    </citation>
    <scope>NUCLEOTIDE SEQUENCE</scope>
    <source>
        <strain evidence="4">Ploen Becks lab</strain>
    </source>
</reference>
<dbReference type="PROSITE" id="PS00018">
    <property type="entry name" value="EF_HAND_1"/>
    <property type="match status" value="1"/>
</dbReference>
<comment type="caution">
    <text evidence="4">The sequence shown here is derived from an EMBL/GenBank/DDBJ whole genome shotgun (WGS) entry which is preliminary data.</text>
</comment>
<proteinExistence type="predicted"/>
<dbReference type="InterPro" id="IPR002048">
    <property type="entry name" value="EF_hand_dom"/>
</dbReference>
<dbReference type="SUPFAM" id="SSF47473">
    <property type="entry name" value="EF-hand"/>
    <property type="match status" value="1"/>
</dbReference>
<dbReference type="PROSITE" id="PS50222">
    <property type="entry name" value="EF_HAND_2"/>
    <property type="match status" value="2"/>
</dbReference>
<dbReference type="CDD" id="cd00051">
    <property type="entry name" value="EFh"/>
    <property type="match status" value="1"/>
</dbReference>
<feature type="compositionally biased region" description="Polar residues" evidence="2">
    <location>
        <begin position="45"/>
        <end position="55"/>
    </location>
</feature>
<feature type="domain" description="EF-hand" evidence="3">
    <location>
        <begin position="597"/>
        <end position="632"/>
    </location>
</feature>
<dbReference type="GO" id="GO:0005509">
    <property type="term" value="F:calcium ion binding"/>
    <property type="evidence" value="ECO:0007669"/>
    <property type="project" value="InterPro"/>
</dbReference>
<dbReference type="SMART" id="SM00054">
    <property type="entry name" value="EFh"/>
    <property type="match status" value="2"/>
</dbReference>
<dbReference type="InterPro" id="IPR018247">
    <property type="entry name" value="EF_Hand_1_Ca_BS"/>
</dbReference>
<evidence type="ECO:0000256" key="1">
    <source>
        <dbReference type="ARBA" id="ARBA00022837"/>
    </source>
</evidence>
<keyword evidence="1" id="KW-0106">Calcium</keyword>
<evidence type="ECO:0000256" key="2">
    <source>
        <dbReference type="SAM" id="MobiDB-lite"/>
    </source>
</evidence>
<dbReference type="OrthoDB" id="293868at2759"/>
<sequence length="671" mass="74333">MSNYIDETQFNSLVRPVLESTSRRNSNILPTASRTPPKTPPRSPIQKSPSQTGQSLLSARLTDSNGFLLVNENGITSSANSSTAVNRIAADLLRLESNRRPSVQSMRNQLSASQTNLNINTNSNFLSNVEASILRSENPIEINESEEIEVNGERGLWANKNEVINWRGEIPISQYFINQDTNPEIINKRSAQQLEYIQELAIRYLRPPTPPAPGEIIINQMPNFLTAPAPPLVIRQQPPRPQTPEPLVLREAPPQPPVQVGRKIITISGKRIPPPPRKVIIERLAPLPAKPQPVIVERWLPYAEVKRRVIFQKPSEADPIVIKPKNVIIQWEAPQVSVKKEYKYLGVVRANPADYVERYGGMLKKSHELPQFVLDIQTPNGLVLAAEKKNEPIIHELEGDVEALNLINLENEGLGQYRSQLEKLGLNGRKNSGNLSRSVSAAYLGLNPGSRKSSFSTSNQFLASSNLNNNSTVFQSASFVTQKPASVTSEKTASIVSERPLPERPPSVKSPILKSPTYSGVFTGSRAVSVQAEPEPQVVPETPKYSTRSILKSSSTVLPQQTYSTSSRVKTPQTFTNQPTSTGTSLNKLPSFSSTDSISGIIEKIFRSIDKTNKGTITVEDAEKILLRLNSRLGRRYGEDDVKALFATLDINNDGQLDLEEFKRAFLNLTN</sequence>
<name>A0A813PZK6_9BILA</name>
<evidence type="ECO:0000259" key="3">
    <source>
        <dbReference type="PROSITE" id="PS50222"/>
    </source>
</evidence>
<dbReference type="Proteomes" id="UP000663879">
    <property type="component" value="Unassembled WGS sequence"/>
</dbReference>
<feature type="region of interest" description="Disordered" evidence="2">
    <location>
        <begin position="488"/>
        <end position="515"/>
    </location>
</feature>
<feature type="domain" description="EF-hand" evidence="3">
    <location>
        <begin position="637"/>
        <end position="671"/>
    </location>
</feature>
<feature type="compositionally biased region" description="Polar residues" evidence="2">
    <location>
        <begin position="19"/>
        <end position="29"/>
    </location>
</feature>
<dbReference type="Gene3D" id="1.10.238.10">
    <property type="entry name" value="EF-hand"/>
    <property type="match status" value="1"/>
</dbReference>
<feature type="region of interest" description="Disordered" evidence="2">
    <location>
        <begin position="561"/>
        <end position="584"/>
    </location>
</feature>
<organism evidence="4 5">
    <name type="scientific">Brachionus calyciflorus</name>
    <dbReference type="NCBI Taxonomy" id="104777"/>
    <lineage>
        <taxon>Eukaryota</taxon>
        <taxon>Metazoa</taxon>
        <taxon>Spiralia</taxon>
        <taxon>Gnathifera</taxon>
        <taxon>Rotifera</taxon>
        <taxon>Eurotatoria</taxon>
        <taxon>Monogononta</taxon>
        <taxon>Pseudotrocha</taxon>
        <taxon>Ploima</taxon>
        <taxon>Brachionidae</taxon>
        <taxon>Brachionus</taxon>
    </lineage>
</organism>
<dbReference type="EMBL" id="CAJNOC010000413">
    <property type="protein sequence ID" value="CAF0758295.1"/>
    <property type="molecule type" value="Genomic_DNA"/>
</dbReference>
<keyword evidence="5" id="KW-1185">Reference proteome</keyword>
<accession>A0A813PZK6</accession>
<dbReference type="AlphaFoldDB" id="A0A813PZK6"/>